<reference evidence="1 2" key="1">
    <citation type="submission" date="2021-03" db="EMBL/GenBank/DDBJ databases">
        <title>Genomic Encyclopedia of Type Strains, Phase IV (KMG-IV): sequencing the most valuable type-strain genomes for metagenomic binning, comparative biology and taxonomic classification.</title>
        <authorList>
            <person name="Goeker M."/>
        </authorList>
    </citation>
    <scope>NUCLEOTIDE SEQUENCE [LARGE SCALE GENOMIC DNA]</scope>
    <source>
        <strain evidence="1 2">DSM 26048</strain>
    </source>
</reference>
<proteinExistence type="predicted"/>
<gene>
    <name evidence="1" type="ORF">J2Z66_002024</name>
</gene>
<protein>
    <submittedName>
        <fullName evidence="1">Uncharacterized protein</fullName>
    </submittedName>
</protein>
<dbReference type="EMBL" id="JAGGLB010000005">
    <property type="protein sequence ID" value="MBP1990418.1"/>
    <property type="molecule type" value="Genomic_DNA"/>
</dbReference>
<name>A0ABS4ISC3_9BACL</name>
<dbReference type="Proteomes" id="UP001519287">
    <property type="component" value="Unassembled WGS sequence"/>
</dbReference>
<evidence type="ECO:0000313" key="2">
    <source>
        <dbReference type="Proteomes" id="UP001519287"/>
    </source>
</evidence>
<evidence type="ECO:0000313" key="1">
    <source>
        <dbReference type="EMBL" id="MBP1990418.1"/>
    </source>
</evidence>
<accession>A0ABS4ISC3</accession>
<sequence length="64" mass="7271">MRTLPLFRPQPFPLFSYNRTNTTNTKLKRTARIFLLAGGELLARAGAGHEELRGYGRIRQGLLL</sequence>
<organism evidence="1 2">
    <name type="scientific">Paenibacillus eucommiae</name>
    <dbReference type="NCBI Taxonomy" id="1355755"/>
    <lineage>
        <taxon>Bacteria</taxon>
        <taxon>Bacillati</taxon>
        <taxon>Bacillota</taxon>
        <taxon>Bacilli</taxon>
        <taxon>Bacillales</taxon>
        <taxon>Paenibacillaceae</taxon>
        <taxon>Paenibacillus</taxon>
    </lineage>
</organism>
<comment type="caution">
    <text evidence="1">The sequence shown here is derived from an EMBL/GenBank/DDBJ whole genome shotgun (WGS) entry which is preliminary data.</text>
</comment>
<keyword evidence="2" id="KW-1185">Reference proteome</keyword>